<dbReference type="Gene3D" id="3.30.420.10">
    <property type="entry name" value="Ribonuclease H-like superfamily/Ribonuclease H"/>
    <property type="match status" value="1"/>
</dbReference>
<dbReference type="Pfam" id="PF00929">
    <property type="entry name" value="RNase_T"/>
    <property type="match status" value="1"/>
</dbReference>
<organism evidence="12">
    <name type="scientific">Aplanochytrium stocchinoi</name>
    <dbReference type="NCBI Taxonomy" id="215587"/>
    <lineage>
        <taxon>Eukaryota</taxon>
        <taxon>Sar</taxon>
        <taxon>Stramenopiles</taxon>
        <taxon>Bigyra</taxon>
        <taxon>Labyrinthulomycetes</taxon>
        <taxon>Thraustochytrida</taxon>
        <taxon>Thraustochytriidae</taxon>
        <taxon>Aplanochytrium</taxon>
    </lineage>
</organism>
<dbReference type="PANTHER" id="PTHR12801:SF45">
    <property type="entry name" value="RNA EXONUCLEASE 4"/>
    <property type="match status" value="1"/>
</dbReference>
<evidence type="ECO:0000256" key="7">
    <source>
        <dbReference type="ARBA" id="ARBA00022839"/>
    </source>
</evidence>
<comment type="similarity">
    <text evidence="2">Belongs to the REXO4 family.</text>
</comment>
<keyword evidence="6" id="KW-0378">Hydrolase</keyword>
<name>A0A7S3PK68_9STRA</name>
<feature type="domain" description="Exonuclease" evidence="11">
    <location>
        <begin position="104"/>
        <end position="268"/>
    </location>
</feature>
<keyword evidence="5" id="KW-0540">Nuclease</keyword>
<evidence type="ECO:0000256" key="2">
    <source>
        <dbReference type="ARBA" id="ARBA00010489"/>
    </source>
</evidence>
<feature type="region of interest" description="Disordered" evidence="10">
    <location>
        <begin position="59"/>
        <end position="87"/>
    </location>
</feature>
<dbReference type="GO" id="GO:0006364">
    <property type="term" value="P:rRNA processing"/>
    <property type="evidence" value="ECO:0007669"/>
    <property type="project" value="UniProtKB-KW"/>
</dbReference>
<proteinExistence type="inferred from homology"/>
<evidence type="ECO:0000256" key="10">
    <source>
        <dbReference type="SAM" id="MobiDB-lite"/>
    </source>
</evidence>
<dbReference type="PANTHER" id="PTHR12801">
    <property type="entry name" value="RNA EXONUCLEASE REXO1 / RECO3 FAMILY MEMBER-RELATED"/>
    <property type="match status" value="1"/>
</dbReference>
<keyword evidence="8" id="KW-0539">Nucleus</keyword>
<sequence>MSNKTMKGQKRGRKHSKEAKSSQSKKKQKTKTTTTEVDPDSNWKALLQSGKIKRKINRYTETVKKTRAENAKRLEEKQEKAKSTPPEVLFKKRSAQDSSANGCKKLAIDCEMVGVGVNMDSRLARVCVLNEEGEVILDKFCRPKEQITDYRTRWSGIRSVDLINAESIEVVQQEVADLVRGRTLIGHSIQHDLEALYINHPKSLIRDTSHYRPFKKKAQPGSRALPHKLKYLAWRELNWKIQDGEHDPYIDARAALELYRKHSKVWEQSIQRRREIRTKARRKKLKMKTTTEAIEFGVNVTTDVFSHKTQ</sequence>
<keyword evidence="4" id="KW-0698">rRNA processing</keyword>
<comment type="function">
    <text evidence="9">Exoribonuclease involved in ribosome biosynthesis. Involved in the processing of ITS1, the internal transcribed spacer localized between the 18S and 5.8S rRNAs.</text>
</comment>
<dbReference type="InterPro" id="IPR047021">
    <property type="entry name" value="REXO1/3/4-like"/>
</dbReference>
<dbReference type="GO" id="GO:0003676">
    <property type="term" value="F:nucleic acid binding"/>
    <property type="evidence" value="ECO:0007669"/>
    <property type="project" value="InterPro"/>
</dbReference>
<evidence type="ECO:0000313" key="12">
    <source>
        <dbReference type="EMBL" id="CAE0442087.1"/>
    </source>
</evidence>
<reference evidence="12" key="1">
    <citation type="submission" date="2021-01" db="EMBL/GenBank/DDBJ databases">
        <authorList>
            <person name="Corre E."/>
            <person name="Pelletier E."/>
            <person name="Niang G."/>
            <person name="Scheremetjew M."/>
            <person name="Finn R."/>
            <person name="Kale V."/>
            <person name="Holt S."/>
            <person name="Cochrane G."/>
            <person name="Meng A."/>
            <person name="Brown T."/>
            <person name="Cohen L."/>
        </authorList>
    </citation>
    <scope>NUCLEOTIDE SEQUENCE</scope>
    <source>
        <strain evidence="12">GSBS06</strain>
    </source>
</reference>
<dbReference type="GO" id="GO:0005634">
    <property type="term" value="C:nucleus"/>
    <property type="evidence" value="ECO:0007669"/>
    <property type="project" value="UniProtKB-SubCell"/>
</dbReference>
<feature type="compositionally biased region" description="Basic residues" evidence="10">
    <location>
        <begin position="7"/>
        <end position="30"/>
    </location>
</feature>
<dbReference type="AlphaFoldDB" id="A0A7S3PK68"/>
<dbReference type="GO" id="GO:0008408">
    <property type="term" value="F:3'-5' exonuclease activity"/>
    <property type="evidence" value="ECO:0007669"/>
    <property type="project" value="InterPro"/>
</dbReference>
<protein>
    <recommendedName>
        <fullName evidence="3">RNA exonuclease 4</fullName>
    </recommendedName>
</protein>
<evidence type="ECO:0000256" key="4">
    <source>
        <dbReference type="ARBA" id="ARBA00022552"/>
    </source>
</evidence>
<feature type="region of interest" description="Disordered" evidence="10">
    <location>
        <begin position="1"/>
        <end position="44"/>
    </location>
</feature>
<feature type="compositionally biased region" description="Basic and acidic residues" evidence="10">
    <location>
        <begin position="61"/>
        <end position="82"/>
    </location>
</feature>
<evidence type="ECO:0000256" key="8">
    <source>
        <dbReference type="ARBA" id="ARBA00023242"/>
    </source>
</evidence>
<evidence type="ECO:0000256" key="5">
    <source>
        <dbReference type="ARBA" id="ARBA00022722"/>
    </source>
</evidence>
<dbReference type="InterPro" id="IPR013520">
    <property type="entry name" value="Ribonucl_H"/>
</dbReference>
<gene>
    <name evidence="12" type="ORF">ASTO00021_LOCUS12205</name>
</gene>
<evidence type="ECO:0000256" key="6">
    <source>
        <dbReference type="ARBA" id="ARBA00022801"/>
    </source>
</evidence>
<accession>A0A7S3PK68</accession>
<dbReference type="SMART" id="SM00479">
    <property type="entry name" value="EXOIII"/>
    <property type="match status" value="1"/>
</dbReference>
<evidence type="ECO:0000259" key="11">
    <source>
        <dbReference type="SMART" id="SM00479"/>
    </source>
</evidence>
<dbReference type="SUPFAM" id="SSF53098">
    <property type="entry name" value="Ribonuclease H-like"/>
    <property type="match status" value="1"/>
</dbReference>
<evidence type="ECO:0000256" key="1">
    <source>
        <dbReference type="ARBA" id="ARBA00004123"/>
    </source>
</evidence>
<dbReference type="InterPro" id="IPR012337">
    <property type="entry name" value="RNaseH-like_sf"/>
</dbReference>
<dbReference type="EMBL" id="HBIN01016082">
    <property type="protein sequence ID" value="CAE0442087.1"/>
    <property type="molecule type" value="Transcribed_RNA"/>
</dbReference>
<dbReference type="InterPro" id="IPR036397">
    <property type="entry name" value="RNaseH_sf"/>
</dbReference>
<evidence type="ECO:0000256" key="3">
    <source>
        <dbReference type="ARBA" id="ARBA00016937"/>
    </source>
</evidence>
<keyword evidence="7" id="KW-0269">Exonuclease</keyword>
<dbReference type="InterPro" id="IPR037431">
    <property type="entry name" value="REX4_DEDDh_dom"/>
</dbReference>
<evidence type="ECO:0000256" key="9">
    <source>
        <dbReference type="ARBA" id="ARBA00025599"/>
    </source>
</evidence>
<dbReference type="CDD" id="cd06144">
    <property type="entry name" value="REX4_like"/>
    <property type="match status" value="1"/>
</dbReference>
<dbReference type="FunFam" id="3.30.420.10:FF:000007">
    <property type="entry name" value="Interferon-stimulated exonuclease gene 20"/>
    <property type="match status" value="1"/>
</dbReference>
<comment type="subcellular location">
    <subcellularLocation>
        <location evidence="1">Nucleus</location>
    </subcellularLocation>
</comment>